<proteinExistence type="predicted"/>
<reference evidence="1" key="1">
    <citation type="submission" date="2018-05" db="EMBL/GenBank/DDBJ databases">
        <authorList>
            <person name="Lanie J.A."/>
            <person name="Ng W.-L."/>
            <person name="Kazmierczak K.M."/>
            <person name="Andrzejewski T.M."/>
            <person name="Davidsen T.M."/>
            <person name="Wayne K.J."/>
            <person name="Tettelin H."/>
            <person name="Glass J.I."/>
            <person name="Rusch D."/>
            <person name="Podicherti R."/>
            <person name="Tsui H.-C.T."/>
            <person name="Winkler M.E."/>
        </authorList>
    </citation>
    <scope>NUCLEOTIDE SEQUENCE</scope>
</reference>
<dbReference type="AlphaFoldDB" id="A0A382JA71"/>
<organism evidence="1">
    <name type="scientific">marine metagenome</name>
    <dbReference type="NCBI Taxonomy" id="408172"/>
    <lineage>
        <taxon>unclassified sequences</taxon>
        <taxon>metagenomes</taxon>
        <taxon>ecological metagenomes</taxon>
    </lineage>
</organism>
<feature type="non-terminal residue" evidence="1">
    <location>
        <position position="40"/>
    </location>
</feature>
<evidence type="ECO:0000313" key="1">
    <source>
        <dbReference type="EMBL" id="SVC08187.1"/>
    </source>
</evidence>
<accession>A0A382JA71</accession>
<protein>
    <submittedName>
        <fullName evidence="1">Uncharacterized protein</fullName>
    </submittedName>
</protein>
<sequence length="40" mass="4479">MTALRDEQARLEFLLEATREDFRVAQAARWIVGGASEATV</sequence>
<dbReference type="EMBL" id="UINC01072500">
    <property type="protein sequence ID" value="SVC08187.1"/>
    <property type="molecule type" value="Genomic_DNA"/>
</dbReference>
<gene>
    <name evidence="1" type="ORF">METZ01_LOCUS261041</name>
</gene>
<name>A0A382JA71_9ZZZZ</name>